<dbReference type="EMBL" id="JAFNEN010000264">
    <property type="protein sequence ID" value="KAG8187661.1"/>
    <property type="molecule type" value="Genomic_DNA"/>
</dbReference>
<evidence type="ECO:0000313" key="1">
    <source>
        <dbReference type="EMBL" id="KAG8187661.1"/>
    </source>
</evidence>
<name>A0AAV6UW00_9ARAC</name>
<proteinExistence type="predicted"/>
<protein>
    <recommendedName>
        <fullName evidence="3">Ubiquitin-like protease family profile domain-containing protein</fullName>
    </recommendedName>
</protein>
<keyword evidence="2" id="KW-1185">Reference proteome</keyword>
<accession>A0AAV6UW00</accession>
<evidence type="ECO:0000313" key="2">
    <source>
        <dbReference type="Proteomes" id="UP000827092"/>
    </source>
</evidence>
<dbReference type="Proteomes" id="UP000827092">
    <property type="component" value="Unassembled WGS sequence"/>
</dbReference>
<organism evidence="1 2">
    <name type="scientific">Oedothorax gibbosus</name>
    <dbReference type="NCBI Taxonomy" id="931172"/>
    <lineage>
        <taxon>Eukaryota</taxon>
        <taxon>Metazoa</taxon>
        <taxon>Ecdysozoa</taxon>
        <taxon>Arthropoda</taxon>
        <taxon>Chelicerata</taxon>
        <taxon>Arachnida</taxon>
        <taxon>Araneae</taxon>
        <taxon>Araneomorphae</taxon>
        <taxon>Entelegynae</taxon>
        <taxon>Araneoidea</taxon>
        <taxon>Linyphiidae</taxon>
        <taxon>Erigoninae</taxon>
        <taxon>Oedothorax</taxon>
    </lineage>
</organism>
<comment type="caution">
    <text evidence="1">The sequence shown here is derived from an EMBL/GenBank/DDBJ whole genome shotgun (WGS) entry which is preliminary data.</text>
</comment>
<dbReference type="SUPFAM" id="SSF54001">
    <property type="entry name" value="Cysteine proteinases"/>
    <property type="match status" value="1"/>
</dbReference>
<evidence type="ECO:0008006" key="3">
    <source>
        <dbReference type="Google" id="ProtNLM"/>
    </source>
</evidence>
<dbReference type="InterPro" id="IPR038765">
    <property type="entry name" value="Papain-like_cys_pep_sf"/>
</dbReference>
<dbReference type="AlphaFoldDB" id="A0AAV6UW00"/>
<dbReference type="Gene3D" id="3.40.395.10">
    <property type="entry name" value="Adenoviral Proteinase, Chain A"/>
    <property type="match status" value="1"/>
</dbReference>
<reference evidence="1 2" key="1">
    <citation type="journal article" date="2022" name="Nat. Ecol. Evol.">
        <title>A masculinizing supergene underlies an exaggerated male reproductive morph in a spider.</title>
        <authorList>
            <person name="Hendrickx F."/>
            <person name="De Corte Z."/>
            <person name="Sonet G."/>
            <person name="Van Belleghem S.M."/>
            <person name="Kostlbacher S."/>
            <person name="Vangestel C."/>
        </authorList>
    </citation>
    <scope>NUCLEOTIDE SEQUENCE [LARGE SCALE GENOMIC DNA]</scope>
    <source>
        <strain evidence="1">W744_W776</strain>
    </source>
</reference>
<gene>
    <name evidence="1" type="ORF">JTE90_005513</name>
</gene>
<sequence>MVHWVAFCFEVGEEVGGDVLHFFDPLGKDSLVDWPEIQDFLQNIESNGIEIHYRVQGETLQSVGSWCCGQYCVYFIQEFCWGRLPEDICAHLQSIVDGKQRDEFVCRKVLEFLEKNHAQPCTYKSRHK</sequence>